<dbReference type="GO" id="GO:0005886">
    <property type="term" value="C:plasma membrane"/>
    <property type="evidence" value="ECO:0007669"/>
    <property type="project" value="UniProtKB-SubCell"/>
</dbReference>
<dbReference type="Gene3D" id="1.20.58.1040">
    <property type="match status" value="1"/>
</dbReference>
<keyword evidence="5" id="KW-0472">Membrane</keyword>
<proteinExistence type="predicted"/>
<evidence type="ECO:0000256" key="2">
    <source>
        <dbReference type="ARBA" id="ARBA00022475"/>
    </source>
</evidence>
<evidence type="ECO:0000256" key="1">
    <source>
        <dbReference type="ARBA" id="ARBA00004609"/>
    </source>
</evidence>
<evidence type="ECO:0000256" key="5">
    <source>
        <dbReference type="ARBA" id="ARBA00023136"/>
    </source>
</evidence>
<dbReference type="SMART" id="SM00768">
    <property type="entry name" value="X8"/>
    <property type="match status" value="1"/>
</dbReference>
<dbReference type="FunFam" id="1.20.58.1040:FF:000001">
    <property type="entry name" value="Glucan endo-1,3-beta-glucosidase 4"/>
    <property type="match status" value="1"/>
</dbReference>
<comment type="subcellular location">
    <subcellularLocation>
        <location evidence="1">Cell membrane</location>
        <topology evidence="1">Lipid-anchor</topology>
        <topology evidence="1">GPI-anchor</topology>
    </subcellularLocation>
</comment>
<dbReference type="PANTHER" id="PTHR31044:SF52">
    <property type="entry name" value="OS01G0631500 PROTEIN"/>
    <property type="match status" value="1"/>
</dbReference>
<reference evidence="10" key="2">
    <citation type="submission" date="2023-05" db="EMBL/GenBank/DDBJ databases">
        <authorList>
            <person name="Schelkunov M.I."/>
        </authorList>
    </citation>
    <scope>NUCLEOTIDE SEQUENCE</scope>
    <source>
        <strain evidence="10">Hsosn_3</strain>
        <tissue evidence="10">Leaf</tissue>
    </source>
</reference>
<gene>
    <name evidence="10" type="ORF">POM88_007062</name>
</gene>
<evidence type="ECO:0000313" key="10">
    <source>
        <dbReference type="EMBL" id="KAK1397199.1"/>
    </source>
</evidence>
<dbReference type="AlphaFoldDB" id="A0AAD8J5D9"/>
<dbReference type="InterPro" id="IPR044788">
    <property type="entry name" value="X8_dom_prot"/>
</dbReference>
<name>A0AAD8J5D9_9APIA</name>
<dbReference type="Pfam" id="PF07983">
    <property type="entry name" value="X8"/>
    <property type="match status" value="1"/>
</dbReference>
<evidence type="ECO:0000256" key="3">
    <source>
        <dbReference type="ARBA" id="ARBA00022622"/>
    </source>
</evidence>
<dbReference type="GO" id="GO:0098552">
    <property type="term" value="C:side of membrane"/>
    <property type="evidence" value="ECO:0007669"/>
    <property type="project" value="UniProtKB-KW"/>
</dbReference>
<evidence type="ECO:0000256" key="8">
    <source>
        <dbReference type="ARBA" id="ARBA00023288"/>
    </source>
</evidence>
<organism evidence="10 11">
    <name type="scientific">Heracleum sosnowskyi</name>
    <dbReference type="NCBI Taxonomy" id="360622"/>
    <lineage>
        <taxon>Eukaryota</taxon>
        <taxon>Viridiplantae</taxon>
        <taxon>Streptophyta</taxon>
        <taxon>Embryophyta</taxon>
        <taxon>Tracheophyta</taxon>
        <taxon>Spermatophyta</taxon>
        <taxon>Magnoliopsida</taxon>
        <taxon>eudicotyledons</taxon>
        <taxon>Gunneridae</taxon>
        <taxon>Pentapetalae</taxon>
        <taxon>asterids</taxon>
        <taxon>campanulids</taxon>
        <taxon>Apiales</taxon>
        <taxon>Apiaceae</taxon>
        <taxon>Apioideae</taxon>
        <taxon>apioid superclade</taxon>
        <taxon>Tordylieae</taxon>
        <taxon>Tordyliinae</taxon>
        <taxon>Heracleum</taxon>
    </lineage>
</organism>
<keyword evidence="3" id="KW-0336">GPI-anchor</keyword>
<evidence type="ECO:0000256" key="7">
    <source>
        <dbReference type="ARBA" id="ARBA00023180"/>
    </source>
</evidence>
<dbReference type="InterPro" id="IPR012946">
    <property type="entry name" value="X8"/>
</dbReference>
<keyword evidence="11" id="KW-1185">Reference proteome</keyword>
<accession>A0AAD8J5D9</accession>
<feature type="domain" description="X8" evidence="9">
    <location>
        <begin position="47"/>
        <end position="131"/>
    </location>
</feature>
<keyword evidence="6" id="KW-1015">Disulfide bond</keyword>
<dbReference type="GO" id="GO:0009506">
    <property type="term" value="C:plasmodesma"/>
    <property type="evidence" value="ECO:0007669"/>
    <property type="project" value="UniProtKB-ARBA"/>
</dbReference>
<evidence type="ECO:0000313" key="11">
    <source>
        <dbReference type="Proteomes" id="UP001237642"/>
    </source>
</evidence>
<protein>
    <submittedName>
        <fullName evidence="10">Glucan endo-1,3-beta-glucosidase</fullName>
    </submittedName>
</protein>
<sequence>MDITTPITTIPTLEPIPSTTPLLNPTISNPHSPASTTTSPAASAIRSWCIASQSASRTALQVALDYACGYGGANCSAIQPTGGCYSPNTMHNHASYAFNNYYQKNPVPNSCTFGGTGVTTSTDPSSSTCHYPSTSTSSSILNISNSNGSTIFGAGPINPTSLATAVASKHSVFIHVYTTYLSLCWLKST</sequence>
<keyword evidence="8" id="KW-0449">Lipoprotein</keyword>
<reference evidence="10" key="1">
    <citation type="submission" date="2023-02" db="EMBL/GenBank/DDBJ databases">
        <title>Genome of toxic invasive species Heracleum sosnowskyi carries increased number of genes despite the absence of recent whole-genome duplications.</title>
        <authorList>
            <person name="Schelkunov M."/>
            <person name="Shtratnikova V."/>
            <person name="Makarenko M."/>
            <person name="Klepikova A."/>
            <person name="Omelchenko D."/>
            <person name="Novikova G."/>
            <person name="Obukhova E."/>
            <person name="Bogdanov V."/>
            <person name="Penin A."/>
            <person name="Logacheva M."/>
        </authorList>
    </citation>
    <scope>NUCLEOTIDE SEQUENCE</scope>
    <source>
        <strain evidence="10">Hsosn_3</strain>
        <tissue evidence="10">Leaf</tissue>
    </source>
</reference>
<evidence type="ECO:0000259" key="9">
    <source>
        <dbReference type="SMART" id="SM00768"/>
    </source>
</evidence>
<keyword evidence="2" id="KW-1003">Cell membrane</keyword>
<keyword evidence="4" id="KW-0732">Signal</keyword>
<dbReference type="Proteomes" id="UP001237642">
    <property type="component" value="Unassembled WGS sequence"/>
</dbReference>
<dbReference type="EMBL" id="JAUIZM010000002">
    <property type="protein sequence ID" value="KAK1397199.1"/>
    <property type="molecule type" value="Genomic_DNA"/>
</dbReference>
<dbReference type="PANTHER" id="PTHR31044">
    <property type="entry name" value="BETA-1,3 GLUCANASE"/>
    <property type="match status" value="1"/>
</dbReference>
<evidence type="ECO:0000256" key="6">
    <source>
        <dbReference type="ARBA" id="ARBA00023157"/>
    </source>
</evidence>
<keyword evidence="7" id="KW-0325">Glycoprotein</keyword>
<comment type="caution">
    <text evidence="10">The sequence shown here is derived from an EMBL/GenBank/DDBJ whole genome shotgun (WGS) entry which is preliminary data.</text>
</comment>
<evidence type="ECO:0000256" key="4">
    <source>
        <dbReference type="ARBA" id="ARBA00022729"/>
    </source>
</evidence>